<gene>
    <name evidence="2" type="ORF">M4486_11100</name>
</gene>
<dbReference type="RefSeq" id="WP_249477226.1">
    <property type="nucleotide sequence ID" value="NZ_CP097218.1"/>
</dbReference>
<dbReference type="Proteomes" id="UP001055868">
    <property type="component" value="Chromosome"/>
</dbReference>
<accession>A0ABY4N0Y6</accession>
<reference evidence="2" key="1">
    <citation type="submission" date="2022-05" db="EMBL/GenBank/DDBJ databases">
        <title>Genomic analysis of Brachybacterium sp. CBA3104.</title>
        <authorList>
            <person name="Roh S.W."/>
            <person name="Kim Y.B."/>
            <person name="Kim Y."/>
        </authorList>
    </citation>
    <scope>NUCLEOTIDE SEQUENCE</scope>
    <source>
        <strain evidence="2">CBA3104</strain>
    </source>
</reference>
<dbReference type="EMBL" id="CP097218">
    <property type="protein sequence ID" value="UQN28197.1"/>
    <property type="molecule type" value="Genomic_DNA"/>
</dbReference>
<feature type="transmembrane region" description="Helical" evidence="1">
    <location>
        <begin position="131"/>
        <end position="152"/>
    </location>
</feature>
<name>A0ABY4N0Y6_9MICO</name>
<keyword evidence="1" id="KW-0472">Membrane</keyword>
<keyword evidence="1" id="KW-1133">Transmembrane helix</keyword>
<feature type="transmembrane region" description="Helical" evidence="1">
    <location>
        <begin position="38"/>
        <end position="58"/>
    </location>
</feature>
<proteinExistence type="predicted"/>
<keyword evidence="3" id="KW-1185">Reference proteome</keyword>
<evidence type="ECO:0000256" key="1">
    <source>
        <dbReference type="SAM" id="Phobius"/>
    </source>
</evidence>
<keyword evidence="1" id="KW-0812">Transmembrane</keyword>
<sequence length="154" mass="16042">MIIWRGWGILAVLYIGALIGLLVGGLGAGVLRFEGAMPLMAGVALLLGGAITTLHGWYVNITAPRSRATAWALEAEPKMQAAAQAGAFAIDGVMPRSREEADSMIDAEIARGRALIGRHGPHSLFFVPMEAIGILAMVSGLGFLGVGVFLTIMG</sequence>
<organism evidence="2 3">
    <name type="scientific">Brachybacterium kimchii</name>
    <dbReference type="NCBI Taxonomy" id="2942909"/>
    <lineage>
        <taxon>Bacteria</taxon>
        <taxon>Bacillati</taxon>
        <taxon>Actinomycetota</taxon>
        <taxon>Actinomycetes</taxon>
        <taxon>Micrococcales</taxon>
        <taxon>Dermabacteraceae</taxon>
        <taxon>Brachybacterium</taxon>
    </lineage>
</organism>
<evidence type="ECO:0000313" key="2">
    <source>
        <dbReference type="EMBL" id="UQN28197.1"/>
    </source>
</evidence>
<protein>
    <submittedName>
        <fullName evidence="2">Uncharacterized protein</fullName>
    </submittedName>
</protein>
<feature type="transmembrane region" description="Helical" evidence="1">
    <location>
        <begin position="6"/>
        <end position="31"/>
    </location>
</feature>
<evidence type="ECO:0000313" key="3">
    <source>
        <dbReference type="Proteomes" id="UP001055868"/>
    </source>
</evidence>